<sequence>MDTLPHWTRSPETVEDYTDLVRRLARRFVPEAQSLRGTECWIVWLERLRVQPWSEVTVRRYRAALLWFMESMDTFPQSPFWIAPDHREAILSAIRLPWAGESLTLPEQNPPPGKRMRSFGRARWKQVRQRLMSIEEWETVLWMEAVMRTGVRPIEWVRGVSWNGGTLAIPCAKGAFDDQGNRIRGLTRTRTLDLSHWPKAEKDLITAWIALRETPEQRLSLLKKMAKRLRWAWDQEFRSLRPRITLYTARHQFAANLRARGTPPVAIAAMMGHSSDQTQRTHYGRGALGKTGKGITAPEVSSALTALVRQHIRVPLSFPMRSGLGNG</sequence>
<reference evidence="2 3" key="1">
    <citation type="journal article" date="2016" name="Int. J. Mol. Sci.">
        <title>Comparative genomics of the extreme acidophile Acidithiobacillus thiooxidans reveals intraspecific divergence and niche adaptation.</title>
        <authorList>
            <person name="Zhang X."/>
            <person name="Feng X."/>
            <person name="Tao J."/>
            <person name="Ma L."/>
            <person name="Xiao Y."/>
            <person name="Liang Y."/>
            <person name="Liu X."/>
            <person name="Yin H."/>
        </authorList>
    </citation>
    <scope>NUCLEOTIDE SEQUENCE [LARGE SCALE GENOMIC DNA]</scope>
    <source>
        <strain evidence="2 3">A02</strain>
    </source>
</reference>
<dbReference type="SUPFAM" id="SSF56349">
    <property type="entry name" value="DNA breaking-rejoining enzymes"/>
    <property type="match status" value="1"/>
</dbReference>
<dbReference type="GO" id="GO:0003677">
    <property type="term" value="F:DNA binding"/>
    <property type="evidence" value="ECO:0007669"/>
    <property type="project" value="InterPro"/>
</dbReference>
<dbReference type="AlphaFoldDB" id="A0A1C2IS53"/>
<dbReference type="GO" id="GO:0015074">
    <property type="term" value="P:DNA integration"/>
    <property type="evidence" value="ECO:0007669"/>
    <property type="project" value="InterPro"/>
</dbReference>
<gene>
    <name evidence="2" type="ORF">A6P07_13090</name>
</gene>
<protein>
    <recommendedName>
        <fullName evidence="4">Tyr recombinase domain-containing protein</fullName>
    </recommendedName>
</protein>
<evidence type="ECO:0000313" key="2">
    <source>
        <dbReference type="EMBL" id="OCX70936.1"/>
    </source>
</evidence>
<name>A0A1C2IS53_ACITH</name>
<dbReference type="Gene3D" id="1.10.443.10">
    <property type="entry name" value="Intergrase catalytic core"/>
    <property type="match status" value="1"/>
</dbReference>
<dbReference type="InterPro" id="IPR011010">
    <property type="entry name" value="DNA_brk_join_enz"/>
</dbReference>
<organism evidence="2 3">
    <name type="scientific">Acidithiobacillus thiooxidans</name>
    <name type="common">Thiobacillus thiooxidans</name>
    <dbReference type="NCBI Taxonomy" id="930"/>
    <lineage>
        <taxon>Bacteria</taxon>
        <taxon>Pseudomonadati</taxon>
        <taxon>Pseudomonadota</taxon>
        <taxon>Acidithiobacillia</taxon>
        <taxon>Acidithiobacillales</taxon>
        <taxon>Acidithiobacillaceae</taxon>
        <taxon>Acidithiobacillus</taxon>
    </lineage>
</organism>
<dbReference type="GO" id="GO:0006310">
    <property type="term" value="P:DNA recombination"/>
    <property type="evidence" value="ECO:0007669"/>
    <property type="project" value="UniProtKB-KW"/>
</dbReference>
<evidence type="ECO:0000313" key="3">
    <source>
        <dbReference type="Proteomes" id="UP000094893"/>
    </source>
</evidence>
<keyword evidence="1" id="KW-0233">DNA recombination</keyword>
<comment type="caution">
    <text evidence="2">The sequence shown here is derived from an EMBL/GenBank/DDBJ whole genome shotgun (WGS) entry which is preliminary data.</text>
</comment>
<proteinExistence type="predicted"/>
<dbReference type="Proteomes" id="UP000094893">
    <property type="component" value="Unassembled WGS sequence"/>
</dbReference>
<dbReference type="EMBL" id="LWSA01000185">
    <property type="protein sequence ID" value="OCX70936.1"/>
    <property type="molecule type" value="Genomic_DNA"/>
</dbReference>
<accession>A0A1C2IS53</accession>
<evidence type="ECO:0000256" key="1">
    <source>
        <dbReference type="ARBA" id="ARBA00023172"/>
    </source>
</evidence>
<dbReference type="InterPro" id="IPR013762">
    <property type="entry name" value="Integrase-like_cat_sf"/>
</dbReference>
<evidence type="ECO:0008006" key="4">
    <source>
        <dbReference type="Google" id="ProtNLM"/>
    </source>
</evidence>
<dbReference type="RefSeq" id="WP_024893671.1">
    <property type="nucleotide sequence ID" value="NZ_LWRZ01000034.1"/>
</dbReference>